<reference evidence="2" key="1">
    <citation type="submission" date="2018-04" db="EMBL/GenBank/DDBJ databases">
        <authorList>
            <person name="Go L.Y."/>
            <person name="Mitchell J.A."/>
        </authorList>
    </citation>
    <scope>NUCLEOTIDE SEQUENCE</scope>
    <source>
        <tissue evidence="2">Whole organism</tissue>
    </source>
</reference>
<sequence>MEFVIRQHYHSMVGRVVIKNVICENICTDVLSRLSTLNPYSFEATYAEGPLIHDSFIGSIPLIAVQKQNYPDIVLQSIQAANKIYQDFINSNEGNGFKGEISIIGDSIGSIVAFDALRMSSKNADKKFSFDVSDVFTFGSPIGLILSSEMLQKGDFKLEEIPVRQFYNLFHPTDPFSCRIESLISKNMANISPVNIPRPRTTHFIHLHPHVFLENESERRSSDASLQSKASGAGDIAAFNLQQIWWGSCRIDYALYCPEGLSNLALSALPHLFHSSYWESCDAVAFILRQVKYLIFDQLQIFIYIILIKK</sequence>
<reference evidence="3" key="2">
    <citation type="submission" date="2018-07" db="EMBL/GenBank/DDBJ databases">
        <authorList>
            <person name="Quirk P.G."/>
            <person name="Krulwich T.A."/>
        </authorList>
    </citation>
    <scope>NUCLEOTIDE SEQUENCE</scope>
</reference>
<dbReference type="Pfam" id="PF02862">
    <property type="entry name" value="DDHD"/>
    <property type="match status" value="2"/>
</dbReference>
<dbReference type="EMBL" id="UFQS01000474">
    <property type="protein sequence ID" value="SSX04275.1"/>
    <property type="molecule type" value="Genomic_DNA"/>
</dbReference>
<dbReference type="AlphaFoldDB" id="A0A336M3T4"/>
<dbReference type="SMART" id="SM01127">
    <property type="entry name" value="DDHD"/>
    <property type="match status" value="1"/>
</dbReference>
<dbReference type="InterPro" id="IPR001666">
    <property type="entry name" value="PI_transfer"/>
</dbReference>
<proteinExistence type="predicted"/>
<dbReference type="GO" id="GO:0046872">
    <property type="term" value="F:metal ion binding"/>
    <property type="evidence" value="ECO:0007669"/>
    <property type="project" value="InterPro"/>
</dbReference>
<protein>
    <submittedName>
        <fullName evidence="3">CSON011146 protein</fullName>
    </submittedName>
</protein>
<dbReference type="OMA" id="FNGQICF"/>
<dbReference type="GO" id="GO:0008526">
    <property type="term" value="F:phosphatidylinositol transfer activity"/>
    <property type="evidence" value="ECO:0007669"/>
    <property type="project" value="TreeGrafter"/>
</dbReference>
<dbReference type="PANTHER" id="PTHR10658:SF81">
    <property type="entry name" value="PROTEIN RETINAL DEGENERATION B"/>
    <property type="match status" value="1"/>
</dbReference>
<evidence type="ECO:0000259" key="1">
    <source>
        <dbReference type="PROSITE" id="PS51043"/>
    </source>
</evidence>
<dbReference type="PROSITE" id="PS51043">
    <property type="entry name" value="DDHD"/>
    <property type="match status" value="1"/>
</dbReference>
<dbReference type="GO" id="GO:0005737">
    <property type="term" value="C:cytoplasm"/>
    <property type="evidence" value="ECO:0007669"/>
    <property type="project" value="TreeGrafter"/>
</dbReference>
<organism evidence="3">
    <name type="scientific">Culicoides sonorensis</name>
    <name type="common">Biting midge</name>
    <dbReference type="NCBI Taxonomy" id="179676"/>
    <lineage>
        <taxon>Eukaryota</taxon>
        <taxon>Metazoa</taxon>
        <taxon>Ecdysozoa</taxon>
        <taxon>Arthropoda</taxon>
        <taxon>Hexapoda</taxon>
        <taxon>Insecta</taxon>
        <taxon>Pterygota</taxon>
        <taxon>Neoptera</taxon>
        <taxon>Endopterygota</taxon>
        <taxon>Diptera</taxon>
        <taxon>Nematocera</taxon>
        <taxon>Chironomoidea</taxon>
        <taxon>Ceratopogonidae</taxon>
        <taxon>Ceratopogoninae</taxon>
        <taxon>Culicoides</taxon>
        <taxon>Monoculicoides</taxon>
    </lineage>
</organism>
<feature type="domain" description="DDHD" evidence="1">
    <location>
        <begin position="128"/>
        <end position="293"/>
    </location>
</feature>
<evidence type="ECO:0000313" key="3">
    <source>
        <dbReference type="EMBL" id="SSX24640.1"/>
    </source>
</evidence>
<dbReference type="GO" id="GO:0035091">
    <property type="term" value="F:phosphatidylinositol binding"/>
    <property type="evidence" value="ECO:0007669"/>
    <property type="project" value="TreeGrafter"/>
</dbReference>
<gene>
    <name evidence="3" type="primary">CSON011146</name>
</gene>
<accession>A0A336M3T4</accession>
<dbReference type="GO" id="GO:0008525">
    <property type="term" value="F:phosphatidylcholine transporter activity"/>
    <property type="evidence" value="ECO:0007669"/>
    <property type="project" value="TreeGrafter"/>
</dbReference>
<dbReference type="GO" id="GO:0031210">
    <property type="term" value="F:phosphatidylcholine binding"/>
    <property type="evidence" value="ECO:0007669"/>
    <property type="project" value="TreeGrafter"/>
</dbReference>
<dbReference type="EMBL" id="UFQT01000474">
    <property type="protein sequence ID" value="SSX24640.1"/>
    <property type="molecule type" value="Genomic_DNA"/>
</dbReference>
<dbReference type="VEuPathDB" id="VectorBase:CSON011146"/>
<dbReference type="PANTHER" id="PTHR10658">
    <property type="entry name" value="PHOSPHATIDYLINOSITOL TRANSFER PROTEIN"/>
    <property type="match status" value="1"/>
</dbReference>
<evidence type="ECO:0000313" key="2">
    <source>
        <dbReference type="EMBL" id="SSX04275.1"/>
    </source>
</evidence>
<dbReference type="InterPro" id="IPR004177">
    <property type="entry name" value="DDHD_dom"/>
</dbReference>
<name>A0A336M3T4_CULSO</name>